<dbReference type="InterPro" id="IPR036374">
    <property type="entry name" value="OxRdtase_Mopterin-bd_sf"/>
</dbReference>
<proteinExistence type="predicted"/>
<gene>
    <name evidence="2" type="ORF">SAMN06297251_113114</name>
</gene>
<protein>
    <recommendedName>
        <fullName evidence="4">Oxidoreductase molybdopterin-binding domain-containing protein</fullName>
    </recommendedName>
</protein>
<feature type="signal peptide" evidence="1">
    <location>
        <begin position="1"/>
        <end position="31"/>
    </location>
</feature>
<dbReference type="STRING" id="937218.SAMN06297251_113114"/>
<evidence type="ECO:0008006" key="4">
    <source>
        <dbReference type="Google" id="ProtNLM"/>
    </source>
</evidence>
<dbReference type="EMBL" id="FWXR01000013">
    <property type="protein sequence ID" value="SMC94180.1"/>
    <property type="molecule type" value="Genomic_DNA"/>
</dbReference>
<name>A0A1W2D9K8_9HYPH</name>
<reference evidence="2 3" key="1">
    <citation type="submission" date="2017-04" db="EMBL/GenBank/DDBJ databases">
        <authorList>
            <person name="Afonso C.L."/>
            <person name="Miller P.J."/>
            <person name="Scott M.A."/>
            <person name="Spackman E."/>
            <person name="Goraichik I."/>
            <person name="Dimitrov K.M."/>
            <person name="Suarez D.L."/>
            <person name="Swayne D.E."/>
        </authorList>
    </citation>
    <scope>NUCLEOTIDE SEQUENCE [LARGE SCALE GENOMIC DNA]</scope>
    <source>
        <strain evidence="2 3">CGMCC 1.10972</strain>
    </source>
</reference>
<keyword evidence="1" id="KW-0732">Signal</keyword>
<dbReference type="Proteomes" id="UP000192656">
    <property type="component" value="Unassembled WGS sequence"/>
</dbReference>
<dbReference type="AlphaFoldDB" id="A0A1W2D9K8"/>
<accession>A0A1W2D9K8</accession>
<sequence>MRLAMMNRRAVMGLLAGSLLPSVGIARMAQAQPHPDPMTLTIRGPGPGIRTFRQADLARLPQRRIVTTTPWHPEPTSFEGPDLDAVLGRGDGDDLDCTLIALNDYAAAVSTQFFRESNGILAIKENDAFLTLDNKGPVFVIFPFSERADLQIQAAYARCVWQLVEIEVA</sequence>
<dbReference type="RefSeq" id="WP_084411007.1">
    <property type="nucleotide sequence ID" value="NZ_FWXR01000013.1"/>
</dbReference>
<feature type="chain" id="PRO_5012777416" description="Oxidoreductase molybdopterin-binding domain-containing protein" evidence="1">
    <location>
        <begin position="32"/>
        <end position="169"/>
    </location>
</feature>
<evidence type="ECO:0000313" key="3">
    <source>
        <dbReference type="Proteomes" id="UP000192656"/>
    </source>
</evidence>
<dbReference type="OrthoDB" id="9798763at2"/>
<dbReference type="SUPFAM" id="SSF56524">
    <property type="entry name" value="Oxidoreductase molybdopterin-binding domain"/>
    <property type="match status" value="1"/>
</dbReference>
<organism evidence="2 3">
    <name type="scientific">Fulvimarina manganoxydans</name>
    <dbReference type="NCBI Taxonomy" id="937218"/>
    <lineage>
        <taxon>Bacteria</taxon>
        <taxon>Pseudomonadati</taxon>
        <taxon>Pseudomonadota</taxon>
        <taxon>Alphaproteobacteria</taxon>
        <taxon>Hyphomicrobiales</taxon>
        <taxon>Aurantimonadaceae</taxon>
        <taxon>Fulvimarina</taxon>
    </lineage>
</organism>
<evidence type="ECO:0000313" key="2">
    <source>
        <dbReference type="EMBL" id="SMC94180.1"/>
    </source>
</evidence>
<keyword evidence="3" id="KW-1185">Reference proteome</keyword>
<evidence type="ECO:0000256" key="1">
    <source>
        <dbReference type="SAM" id="SignalP"/>
    </source>
</evidence>